<dbReference type="AlphaFoldDB" id="A0A4Y2A1B6"/>
<organism evidence="1 2">
    <name type="scientific">Araneus ventricosus</name>
    <name type="common">Orbweaver spider</name>
    <name type="synonym">Epeira ventricosa</name>
    <dbReference type="NCBI Taxonomy" id="182803"/>
    <lineage>
        <taxon>Eukaryota</taxon>
        <taxon>Metazoa</taxon>
        <taxon>Ecdysozoa</taxon>
        <taxon>Arthropoda</taxon>
        <taxon>Chelicerata</taxon>
        <taxon>Arachnida</taxon>
        <taxon>Araneae</taxon>
        <taxon>Araneomorphae</taxon>
        <taxon>Entelegynae</taxon>
        <taxon>Araneoidea</taxon>
        <taxon>Araneidae</taxon>
        <taxon>Araneus</taxon>
    </lineage>
</organism>
<proteinExistence type="predicted"/>
<evidence type="ECO:0000313" key="2">
    <source>
        <dbReference type="Proteomes" id="UP000499080"/>
    </source>
</evidence>
<dbReference type="EMBL" id="BGPR01000002">
    <property type="protein sequence ID" value="GBL72834.1"/>
    <property type="molecule type" value="Genomic_DNA"/>
</dbReference>
<comment type="caution">
    <text evidence="1">The sequence shown here is derived from an EMBL/GenBank/DDBJ whole genome shotgun (WGS) entry which is preliminary data.</text>
</comment>
<evidence type="ECO:0000313" key="1">
    <source>
        <dbReference type="EMBL" id="GBL72834.1"/>
    </source>
</evidence>
<name>A0A4Y2A1B6_ARAVE</name>
<accession>A0A4Y2A1B6</accession>
<protein>
    <submittedName>
        <fullName evidence="1">Uncharacterized protein</fullName>
    </submittedName>
</protein>
<dbReference type="OrthoDB" id="10349380at2759"/>
<reference evidence="1 2" key="1">
    <citation type="journal article" date="2019" name="Sci. Rep.">
        <title>Orb-weaving spider Araneus ventricosus genome elucidates the spidroin gene catalogue.</title>
        <authorList>
            <person name="Kono N."/>
            <person name="Nakamura H."/>
            <person name="Ohtoshi R."/>
            <person name="Moran D.A.P."/>
            <person name="Shinohara A."/>
            <person name="Yoshida Y."/>
            <person name="Fujiwara M."/>
            <person name="Mori M."/>
            <person name="Tomita M."/>
            <person name="Arakawa K."/>
        </authorList>
    </citation>
    <scope>NUCLEOTIDE SEQUENCE [LARGE SCALE GENOMIC DNA]</scope>
</reference>
<keyword evidence="2" id="KW-1185">Reference proteome</keyword>
<sequence>MLKFIVQRNSISGLSMGMIGEIKNHPLSLNSFSQRDTRFSHLPKSSPPILGRTERNLSNRRLLKSTETVCFRCGWFNPFVTEHRRKKMVWLKGRRQAPGAEVEEVL</sequence>
<gene>
    <name evidence="1" type="ORF">AVEN_128038_1</name>
</gene>
<dbReference type="Proteomes" id="UP000499080">
    <property type="component" value="Unassembled WGS sequence"/>
</dbReference>